<feature type="non-terminal residue" evidence="1">
    <location>
        <position position="1"/>
    </location>
</feature>
<accession>A0ACC5Q537</accession>
<evidence type="ECO:0000313" key="1">
    <source>
        <dbReference type="EMBL" id="MBE9220488.1"/>
    </source>
</evidence>
<organism evidence="1 2">
    <name type="scientific">Dolichospermum flos-aquae LEGE 04289</name>
    <dbReference type="NCBI Taxonomy" id="1828708"/>
    <lineage>
        <taxon>Bacteria</taxon>
        <taxon>Bacillati</taxon>
        <taxon>Cyanobacteriota</taxon>
        <taxon>Cyanophyceae</taxon>
        <taxon>Nostocales</taxon>
        <taxon>Aphanizomenonaceae</taxon>
        <taxon>Dolichospermum</taxon>
    </lineage>
</organism>
<name>A0ACC5Q537_DOLFA</name>
<evidence type="ECO:0000313" key="2">
    <source>
        <dbReference type="Proteomes" id="UP000597867"/>
    </source>
</evidence>
<reference evidence="1" key="1">
    <citation type="submission" date="2020-10" db="EMBL/GenBank/DDBJ databases">
        <authorList>
            <person name="Castelo-Branco R."/>
            <person name="Eusebio N."/>
            <person name="Adriana R."/>
            <person name="Vieira A."/>
            <person name="Brugerolle De Fraissinette N."/>
            <person name="Rezende De Castro R."/>
            <person name="Schneider M.P."/>
            <person name="Vasconcelos V."/>
            <person name="Leao P.N."/>
        </authorList>
    </citation>
    <scope>NUCLEOTIDE SEQUENCE</scope>
    <source>
        <strain evidence="1">LEGE 04289</strain>
    </source>
</reference>
<comment type="caution">
    <text evidence="1">The sequence shown here is derived from an EMBL/GenBank/DDBJ whole genome shotgun (WGS) entry which is preliminary data.</text>
</comment>
<keyword evidence="2" id="KW-1185">Reference proteome</keyword>
<protein>
    <submittedName>
        <fullName evidence="1">Uncharacterized protein</fullName>
    </submittedName>
</protein>
<dbReference type="EMBL" id="JADEWF010000073">
    <property type="protein sequence ID" value="MBE9220488.1"/>
    <property type="molecule type" value="Genomic_DNA"/>
</dbReference>
<proteinExistence type="predicted"/>
<sequence>GIGNREQGTGNREQGTRNREQGTGNREQGTGNREQGTGNREQGTGNREQGTGNREKILNLKLCAFARNIINLSFPKYQLKYDRFLQYHQGFSKESYLG</sequence>
<gene>
    <name evidence="1" type="ORF">IQ222_17230</name>
</gene>
<dbReference type="Proteomes" id="UP000597867">
    <property type="component" value="Unassembled WGS sequence"/>
</dbReference>